<keyword evidence="5 6" id="KW-0472">Membrane</keyword>
<evidence type="ECO:0000256" key="4">
    <source>
        <dbReference type="ARBA" id="ARBA00022989"/>
    </source>
</evidence>
<dbReference type="GO" id="GO:0005886">
    <property type="term" value="C:plasma membrane"/>
    <property type="evidence" value="ECO:0007669"/>
    <property type="project" value="UniProtKB-SubCell"/>
</dbReference>
<feature type="domain" description="VTT" evidence="7">
    <location>
        <begin position="65"/>
        <end position="183"/>
    </location>
</feature>
<dbReference type="Proteomes" id="UP000325315">
    <property type="component" value="Unassembled WGS sequence"/>
</dbReference>
<dbReference type="InterPro" id="IPR032816">
    <property type="entry name" value="VTT_dom"/>
</dbReference>
<evidence type="ECO:0000259" key="7">
    <source>
        <dbReference type="Pfam" id="PF09335"/>
    </source>
</evidence>
<comment type="subcellular location">
    <subcellularLocation>
        <location evidence="1">Cell membrane</location>
        <topology evidence="1">Multi-pass membrane protein</topology>
    </subcellularLocation>
</comment>
<comment type="caution">
    <text evidence="8">The sequence shown here is derived from an EMBL/GenBank/DDBJ whole genome shotgun (WGS) entry which is preliminary data.</text>
</comment>
<evidence type="ECO:0000256" key="3">
    <source>
        <dbReference type="ARBA" id="ARBA00022692"/>
    </source>
</evidence>
<reference evidence="9" key="1">
    <citation type="journal article" date="2019" name="Plant Biotechnol. J.">
        <title>Genome sequencing of the Australian wild diploid species Gossypium australe highlights disease resistance and delayed gland morphogenesis.</title>
        <authorList>
            <person name="Cai Y."/>
            <person name="Cai X."/>
            <person name="Wang Q."/>
            <person name="Wang P."/>
            <person name="Zhang Y."/>
            <person name="Cai C."/>
            <person name="Xu Y."/>
            <person name="Wang K."/>
            <person name="Zhou Z."/>
            <person name="Wang C."/>
            <person name="Geng S."/>
            <person name="Li B."/>
            <person name="Dong Q."/>
            <person name="Hou Y."/>
            <person name="Wang H."/>
            <person name="Ai P."/>
            <person name="Liu Z."/>
            <person name="Yi F."/>
            <person name="Sun M."/>
            <person name="An G."/>
            <person name="Cheng J."/>
            <person name="Zhang Y."/>
            <person name="Shi Q."/>
            <person name="Xie Y."/>
            <person name="Shi X."/>
            <person name="Chang Y."/>
            <person name="Huang F."/>
            <person name="Chen Y."/>
            <person name="Hong S."/>
            <person name="Mi L."/>
            <person name="Sun Q."/>
            <person name="Zhang L."/>
            <person name="Zhou B."/>
            <person name="Peng R."/>
            <person name="Zhang X."/>
            <person name="Liu F."/>
        </authorList>
    </citation>
    <scope>NUCLEOTIDE SEQUENCE [LARGE SCALE GENOMIC DNA]</scope>
    <source>
        <strain evidence="9">cv. PA1801</strain>
    </source>
</reference>
<evidence type="ECO:0000256" key="5">
    <source>
        <dbReference type="ARBA" id="ARBA00023136"/>
    </source>
</evidence>
<keyword evidence="3 6" id="KW-0812">Transmembrane</keyword>
<feature type="transmembrane region" description="Helical" evidence="6">
    <location>
        <begin position="163"/>
        <end position="181"/>
    </location>
</feature>
<evidence type="ECO:0000313" key="8">
    <source>
        <dbReference type="EMBL" id="KAA3485460.1"/>
    </source>
</evidence>
<keyword evidence="2" id="KW-1003">Cell membrane</keyword>
<evidence type="ECO:0000256" key="2">
    <source>
        <dbReference type="ARBA" id="ARBA00022475"/>
    </source>
</evidence>
<gene>
    <name evidence="8" type="ORF">EPI10_007438</name>
</gene>
<keyword evidence="9" id="KW-1185">Reference proteome</keyword>
<feature type="transmembrane region" description="Helical" evidence="6">
    <location>
        <begin position="51"/>
        <end position="70"/>
    </location>
</feature>
<accession>A0A5B6WU72</accession>
<keyword evidence="4 6" id="KW-1133">Transmembrane helix</keyword>
<dbReference type="InterPro" id="IPR015414">
    <property type="entry name" value="TMEM64"/>
</dbReference>
<dbReference type="Pfam" id="PF09335">
    <property type="entry name" value="VTT_dom"/>
    <property type="match status" value="1"/>
</dbReference>
<dbReference type="PANTHER" id="PTHR12677:SF24">
    <property type="entry name" value="OS07G0655900 PROTEIN"/>
    <property type="match status" value="1"/>
</dbReference>
<organism evidence="8 9">
    <name type="scientific">Gossypium australe</name>
    <dbReference type="NCBI Taxonomy" id="47621"/>
    <lineage>
        <taxon>Eukaryota</taxon>
        <taxon>Viridiplantae</taxon>
        <taxon>Streptophyta</taxon>
        <taxon>Embryophyta</taxon>
        <taxon>Tracheophyta</taxon>
        <taxon>Spermatophyta</taxon>
        <taxon>Magnoliopsida</taxon>
        <taxon>eudicotyledons</taxon>
        <taxon>Gunneridae</taxon>
        <taxon>Pentapetalae</taxon>
        <taxon>rosids</taxon>
        <taxon>malvids</taxon>
        <taxon>Malvales</taxon>
        <taxon>Malvaceae</taxon>
        <taxon>Malvoideae</taxon>
        <taxon>Gossypium</taxon>
    </lineage>
</organism>
<evidence type="ECO:0000256" key="6">
    <source>
        <dbReference type="SAM" id="Phobius"/>
    </source>
</evidence>
<name>A0A5B6WU72_9ROSI</name>
<dbReference type="EMBL" id="SMMG02000002">
    <property type="protein sequence ID" value="KAA3485460.1"/>
    <property type="molecule type" value="Genomic_DNA"/>
</dbReference>
<dbReference type="AlphaFoldDB" id="A0A5B6WU72"/>
<feature type="transmembrane region" description="Helical" evidence="6">
    <location>
        <begin position="201"/>
        <end position="220"/>
    </location>
</feature>
<proteinExistence type="predicted"/>
<evidence type="ECO:0000313" key="9">
    <source>
        <dbReference type="Proteomes" id="UP000325315"/>
    </source>
</evidence>
<evidence type="ECO:0000256" key="1">
    <source>
        <dbReference type="ARBA" id="ARBA00004651"/>
    </source>
</evidence>
<dbReference type="OrthoDB" id="166803at2759"/>
<protein>
    <submittedName>
        <fullName evidence="8">Transmembrane protein 64-like</fullName>
    </submittedName>
</protein>
<dbReference type="PANTHER" id="PTHR12677">
    <property type="entry name" value="GOLGI APPARATUS MEMBRANE PROTEIN TVP38-RELATED"/>
    <property type="match status" value="1"/>
</dbReference>
<feature type="transmembrane region" description="Helical" evidence="6">
    <location>
        <begin position="77"/>
        <end position="102"/>
    </location>
</feature>
<sequence length="437" mass="47961">MAFTWGSALRIALLLVLLAAIIYACFTLPIEAILKDFLSWVEKDLGPWGPLVLAVAYIPLTVLAVPASVLTLGGGYLFGLLLGFISDSIGATVGAGAAFLLGRTIGRSLVVTRLKDYPQFRLVAIAIQRSGFKIILLLRLAPLLPFSMLNYLLSVTPVSLGEYLLASWLGMVPITLALVYVGTTLKDLSDVTHGWNEFSTARWAFLILGLVVSVVLMICVTKVAKTALDKALAESEDVDSTVGSSPELPVDSEAPVDLQQSLIIKVESEMNVVSKSQKTKRLDSFKRKMPTLSIFPFGGCFDGCRDHTQPSGLGTRVWNHSDRAVELQVRVGSILKKVHTLKPGCSKRLKCKSIYKAYMPGMSDGNGGGGMKSLLYYYDQTCHPYIWVNDTAGDSSRMVKQQYISLEDLRDCSEIRIFRDHQRGCISVRKKPRPDFC</sequence>